<proteinExistence type="inferred from homology"/>
<evidence type="ECO:0000313" key="7">
    <source>
        <dbReference type="EMBL" id="OGY13213.1"/>
    </source>
</evidence>
<name>A0A1G1VCL5_9BACT</name>
<dbReference type="Proteomes" id="UP000178659">
    <property type="component" value="Unassembled WGS sequence"/>
</dbReference>
<evidence type="ECO:0000256" key="5">
    <source>
        <dbReference type="ARBA" id="ARBA00023136"/>
    </source>
</evidence>
<dbReference type="InterPro" id="IPR007156">
    <property type="entry name" value="MamQ_LemA"/>
</dbReference>
<dbReference type="Pfam" id="PF04011">
    <property type="entry name" value="LemA"/>
    <property type="match status" value="1"/>
</dbReference>
<keyword evidence="3 6" id="KW-0812">Transmembrane</keyword>
<dbReference type="PANTHER" id="PTHR34478">
    <property type="entry name" value="PROTEIN LEMA"/>
    <property type="match status" value="1"/>
</dbReference>
<evidence type="ECO:0000256" key="6">
    <source>
        <dbReference type="SAM" id="Phobius"/>
    </source>
</evidence>
<sequence length="195" mass="21523">MNISLILLIIAGLIAIYVISTYNYFATLAVRIRASIQEIGNQLKRQADLIPNLETSAKAYLKHEKGIFDSLTEARKAVTKAQKTQSLEDVQKAEDLISGVLPKIQVVVESNPEIKGAEVVSQLMNELRDTSDKLMYSRRTFIDLVADYNSSRAQFPSNIIASMFGFGEEKGFGVPSDGSYLEVSSEEAKTPKVSL</sequence>
<dbReference type="GO" id="GO:0016020">
    <property type="term" value="C:membrane"/>
    <property type="evidence" value="ECO:0007669"/>
    <property type="project" value="UniProtKB-SubCell"/>
</dbReference>
<organism evidence="7 8">
    <name type="scientific">Candidatus Blackburnbacteria bacterium RIFCSPLOWO2_01_FULL_40_20</name>
    <dbReference type="NCBI Taxonomy" id="1797519"/>
    <lineage>
        <taxon>Bacteria</taxon>
        <taxon>Candidatus Blackburniibacteriota</taxon>
    </lineage>
</organism>
<keyword evidence="4 6" id="KW-1133">Transmembrane helix</keyword>
<dbReference type="AlphaFoldDB" id="A0A1G1VCL5"/>
<comment type="subcellular location">
    <subcellularLocation>
        <location evidence="1">Membrane</location>
        <topology evidence="1">Single-pass membrane protein</topology>
    </subcellularLocation>
</comment>
<protein>
    <recommendedName>
        <fullName evidence="9">LemA family protein</fullName>
    </recommendedName>
</protein>
<evidence type="ECO:0000256" key="1">
    <source>
        <dbReference type="ARBA" id="ARBA00004167"/>
    </source>
</evidence>
<dbReference type="PANTHER" id="PTHR34478:SF1">
    <property type="entry name" value="PROTEIN LEMA"/>
    <property type="match status" value="1"/>
</dbReference>
<evidence type="ECO:0000256" key="2">
    <source>
        <dbReference type="ARBA" id="ARBA00008854"/>
    </source>
</evidence>
<dbReference type="Gene3D" id="1.20.1440.20">
    <property type="entry name" value="LemA-like domain"/>
    <property type="match status" value="1"/>
</dbReference>
<dbReference type="EMBL" id="MHCC01000018">
    <property type="protein sequence ID" value="OGY13213.1"/>
    <property type="molecule type" value="Genomic_DNA"/>
</dbReference>
<evidence type="ECO:0000256" key="4">
    <source>
        <dbReference type="ARBA" id="ARBA00022989"/>
    </source>
</evidence>
<dbReference type="InterPro" id="IPR023353">
    <property type="entry name" value="LemA-like_dom_sf"/>
</dbReference>
<gene>
    <name evidence="7" type="ORF">A3A77_01410</name>
</gene>
<evidence type="ECO:0000313" key="8">
    <source>
        <dbReference type="Proteomes" id="UP000178659"/>
    </source>
</evidence>
<evidence type="ECO:0000256" key="3">
    <source>
        <dbReference type="ARBA" id="ARBA00022692"/>
    </source>
</evidence>
<keyword evidence="5 6" id="KW-0472">Membrane</keyword>
<accession>A0A1G1VCL5</accession>
<feature type="transmembrane region" description="Helical" evidence="6">
    <location>
        <begin position="6"/>
        <end position="25"/>
    </location>
</feature>
<comment type="similarity">
    <text evidence="2">Belongs to the LemA family.</text>
</comment>
<dbReference type="SUPFAM" id="SSF140478">
    <property type="entry name" value="LemA-like"/>
    <property type="match status" value="1"/>
</dbReference>
<evidence type="ECO:0008006" key="9">
    <source>
        <dbReference type="Google" id="ProtNLM"/>
    </source>
</evidence>
<comment type="caution">
    <text evidence="7">The sequence shown here is derived from an EMBL/GenBank/DDBJ whole genome shotgun (WGS) entry which is preliminary data.</text>
</comment>
<reference evidence="7 8" key="1">
    <citation type="journal article" date="2016" name="Nat. Commun.">
        <title>Thousands of microbial genomes shed light on interconnected biogeochemical processes in an aquifer system.</title>
        <authorList>
            <person name="Anantharaman K."/>
            <person name="Brown C.T."/>
            <person name="Hug L.A."/>
            <person name="Sharon I."/>
            <person name="Castelle C.J."/>
            <person name="Probst A.J."/>
            <person name="Thomas B.C."/>
            <person name="Singh A."/>
            <person name="Wilkins M.J."/>
            <person name="Karaoz U."/>
            <person name="Brodie E.L."/>
            <person name="Williams K.H."/>
            <person name="Hubbard S.S."/>
            <person name="Banfield J.F."/>
        </authorList>
    </citation>
    <scope>NUCLEOTIDE SEQUENCE [LARGE SCALE GENOMIC DNA]</scope>
</reference>